<feature type="region of interest" description="Disordered" evidence="1">
    <location>
        <begin position="55"/>
        <end position="98"/>
    </location>
</feature>
<comment type="caution">
    <text evidence="3">The sequence shown here is derived from an EMBL/GenBank/DDBJ whole genome shotgun (WGS) entry which is preliminary data.</text>
</comment>
<proteinExistence type="predicted"/>
<sequence>MLFYFPTLLQLTPYLCAGGLLIHSNRPIVLRGPPGSGKTQLARAICLAQARTDRSLARTPATGPRERVAWRCDSPETLTNPTRPKRRSDWRAPPLDSRATGTWPPRLRVVATTINNVNINKMGSCRATTLVDVTHPPPGGPATLGQAIVSLAMLEDTTTPTSTRSAVMIEDIHIATANADYPAQSWSMQLFGIIH</sequence>
<dbReference type="Gene3D" id="3.40.50.300">
    <property type="entry name" value="P-loop containing nucleotide triphosphate hydrolases"/>
    <property type="match status" value="1"/>
</dbReference>
<keyword evidence="2" id="KW-0732">Signal</keyword>
<feature type="compositionally biased region" description="Basic and acidic residues" evidence="1">
    <location>
        <begin position="64"/>
        <end position="74"/>
    </location>
</feature>
<protein>
    <recommendedName>
        <fullName evidence="5">ATPase AAA-type core domain-containing protein</fullName>
    </recommendedName>
</protein>
<feature type="signal peptide" evidence="2">
    <location>
        <begin position="1"/>
        <end position="17"/>
    </location>
</feature>
<dbReference type="OrthoDB" id="6288135at2759"/>
<dbReference type="EMBL" id="CAAALY010006488">
    <property type="protein sequence ID" value="VEL09500.1"/>
    <property type="molecule type" value="Genomic_DNA"/>
</dbReference>
<organism evidence="3 4">
    <name type="scientific">Protopolystoma xenopodis</name>
    <dbReference type="NCBI Taxonomy" id="117903"/>
    <lineage>
        <taxon>Eukaryota</taxon>
        <taxon>Metazoa</taxon>
        <taxon>Spiralia</taxon>
        <taxon>Lophotrochozoa</taxon>
        <taxon>Platyhelminthes</taxon>
        <taxon>Monogenea</taxon>
        <taxon>Polyopisthocotylea</taxon>
        <taxon>Polystomatidea</taxon>
        <taxon>Polystomatidae</taxon>
        <taxon>Protopolystoma</taxon>
    </lineage>
</organism>
<evidence type="ECO:0000256" key="1">
    <source>
        <dbReference type="SAM" id="MobiDB-lite"/>
    </source>
</evidence>
<dbReference type="InterPro" id="IPR027417">
    <property type="entry name" value="P-loop_NTPase"/>
</dbReference>
<evidence type="ECO:0000313" key="4">
    <source>
        <dbReference type="Proteomes" id="UP000784294"/>
    </source>
</evidence>
<evidence type="ECO:0008006" key="5">
    <source>
        <dbReference type="Google" id="ProtNLM"/>
    </source>
</evidence>
<dbReference type="AlphaFoldDB" id="A0A3S4ZQL0"/>
<name>A0A3S4ZQL0_9PLAT</name>
<dbReference type="SUPFAM" id="SSF52540">
    <property type="entry name" value="P-loop containing nucleoside triphosphate hydrolases"/>
    <property type="match status" value="1"/>
</dbReference>
<evidence type="ECO:0000256" key="2">
    <source>
        <dbReference type="SAM" id="SignalP"/>
    </source>
</evidence>
<keyword evidence="4" id="KW-1185">Reference proteome</keyword>
<feature type="chain" id="PRO_5018597950" description="ATPase AAA-type core domain-containing protein" evidence="2">
    <location>
        <begin position="18"/>
        <end position="195"/>
    </location>
</feature>
<reference evidence="3" key="1">
    <citation type="submission" date="2018-11" db="EMBL/GenBank/DDBJ databases">
        <authorList>
            <consortium name="Pathogen Informatics"/>
        </authorList>
    </citation>
    <scope>NUCLEOTIDE SEQUENCE</scope>
</reference>
<gene>
    <name evidence="3" type="ORF">PXEA_LOCUS2940</name>
</gene>
<dbReference type="Proteomes" id="UP000784294">
    <property type="component" value="Unassembled WGS sequence"/>
</dbReference>
<evidence type="ECO:0000313" key="3">
    <source>
        <dbReference type="EMBL" id="VEL09500.1"/>
    </source>
</evidence>
<accession>A0A3S4ZQL0</accession>